<dbReference type="Pfam" id="PF13439">
    <property type="entry name" value="Glyco_transf_4"/>
    <property type="match status" value="1"/>
</dbReference>
<accession>A0A0W8ENR0</accession>
<dbReference type="PANTHER" id="PTHR46401:SF2">
    <property type="entry name" value="GLYCOSYLTRANSFERASE WBBK-RELATED"/>
    <property type="match status" value="1"/>
</dbReference>
<protein>
    <submittedName>
        <fullName evidence="3">Glycosyltransferase</fullName>
    </submittedName>
</protein>
<dbReference type="InterPro" id="IPR028098">
    <property type="entry name" value="Glyco_trans_4-like_N"/>
</dbReference>
<proteinExistence type="predicted"/>
<gene>
    <name evidence="3" type="ORF">ASZ90_016552</name>
</gene>
<evidence type="ECO:0000313" key="3">
    <source>
        <dbReference type="EMBL" id="KUG10400.1"/>
    </source>
</evidence>
<keyword evidence="1 3" id="KW-0808">Transferase</keyword>
<sequence length="378" mass="41555">MKILVIPTTDWTRHPVPNRLNFIFDILAERNEVFVLHFGIGQFSNNIPRATRCRLIESGPLRVKDPSLFYLLNAPFHLASLLRTVRREEIDVIVSANILPSFLASLGSTPVVFDYLDHLEESASVYYPGSLLGRIIRCGVKAITSFNLKQSTSIITVSSDFSNYLADAGLTDITVIPNGVDTSVLSPVPAAEAKQKLGLDGPVLGYVGSLEYWVDLESVISALPSLNVTLLVVGPGLFTDYGTHIQRLADEQGVADRVIFTGLVPFSDLGVYISAMDIGLNPLKKMAKNEMTVGGKVFNYLACGKPVLSSRMAALEHMLGDALFYYDDVPSFIRQAESILKTPGDPSRYRDIALNYDWRYLAARYEQVLASASGKTAR</sequence>
<dbReference type="EMBL" id="LNQE01001740">
    <property type="protein sequence ID" value="KUG10400.1"/>
    <property type="molecule type" value="Genomic_DNA"/>
</dbReference>
<dbReference type="Pfam" id="PF13692">
    <property type="entry name" value="Glyco_trans_1_4"/>
    <property type="match status" value="1"/>
</dbReference>
<dbReference type="GO" id="GO:0016757">
    <property type="term" value="F:glycosyltransferase activity"/>
    <property type="evidence" value="ECO:0007669"/>
    <property type="project" value="TreeGrafter"/>
</dbReference>
<evidence type="ECO:0000256" key="1">
    <source>
        <dbReference type="ARBA" id="ARBA00022679"/>
    </source>
</evidence>
<reference evidence="3" key="1">
    <citation type="journal article" date="2015" name="Proc. Natl. Acad. Sci. U.S.A.">
        <title>Networks of energetic and metabolic interactions define dynamics in microbial communities.</title>
        <authorList>
            <person name="Embree M."/>
            <person name="Liu J.K."/>
            <person name="Al-Bassam M.M."/>
            <person name="Zengler K."/>
        </authorList>
    </citation>
    <scope>NUCLEOTIDE SEQUENCE</scope>
</reference>
<dbReference type="PANTHER" id="PTHR46401">
    <property type="entry name" value="GLYCOSYLTRANSFERASE WBBK-RELATED"/>
    <property type="match status" value="1"/>
</dbReference>
<evidence type="ECO:0000259" key="2">
    <source>
        <dbReference type="Pfam" id="PF13439"/>
    </source>
</evidence>
<name>A0A0W8ENR0_9ZZZZ</name>
<dbReference type="AlphaFoldDB" id="A0A0W8ENR0"/>
<dbReference type="Gene3D" id="3.40.50.2000">
    <property type="entry name" value="Glycogen Phosphorylase B"/>
    <property type="match status" value="2"/>
</dbReference>
<comment type="caution">
    <text evidence="3">The sequence shown here is derived from an EMBL/GenBank/DDBJ whole genome shotgun (WGS) entry which is preliminary data.</text>
</comment>
<feature type="domain" description="Glycosyltransferase subfamily 4-like N-terminal" evidence="2">
    <location>
        <begin position="66"/>
        <end position="183"/>
    </location>
</feature>
<organism evidence="3">
    <name type="scientific">hydrocarbon metagenome</name>
    <dbReference type="NCBI Taxonomy" id="938273"/>
    <lineage>
        <taxon>unclassified sequences</taxon>
        <taxon>metagenomes</taxon>
        <taxon>ecological metagenomes</taxon>
    </lineage>
</organism>
<dbReference type="SUPFAM" id="SSF53756">
    <property type="entry name" value="UDP-Glycosyltransferase/glycogen phosphorylase"/>
    <property type="match status" value="1"/>
</dbReference>
<dbReference type="GO" id="GO:0009103">
    <property type="term" value="P:lipopolysaccharide biosynthetic process"/>
    <property type="evidence" value="ECO:0007669"/>
    <property type="project" value="TreeGrafter"/>
</dbReference>